<dbReference type="InterPro" id="IPR036388">
    <property type="entry name" value="WH-like_DNA-bd_sf"/>
</dbReference>
<dbReference type="PANTHER" id="PTHR30118:SF6">
    <property type="entry name" value="HTH-TYPE TRANSCRIPTIONAL REGULATOR LEUO"/>
    <property type="match status" value="1"/>
</dbReference>
<dbReference type="EMBL" id="FOSL01000006">
    <property type="protein sequence ID" value="SFK46093.1"/>
    <property type="molecule type" value="Genomic_DNA"/>
</dbReference>
<keyword evidence="3" id="KW-0678">Repressor</keyword>
<name>A0A1I3ZQ21_9HYPH</name>
<dbReference type="Proteomes" id="UP000323300">
    <property type="component" value="Unassembled WGS sequence"/>
</dbReference>
<evidence type="ECO:0000256" key="4">
    <source>
        <dbReference type="ARBA" id="ARBA00023015"/>
    </source>
</evidence>
<accession>A0A1I3ZQ21</accession>
<dbReference type="Pfam" id="PF00126">
    <property type="entry name" value="HTH_1"/>
    <property type="match status" value="1"/>
</dbReference>
<evidence type="ECO:0000259" key="7">
    <source>
        <dbReference type="PROSITE" id="PS50931"/>
    </source>
</evidence>
<dbReference type="CDD" id="cd08462">
    <property type="entry name" value="PBP2_NodD"/>
    <property type="match status" value="1"/>
</dbReference>
<comment type="similarity">
    <text evidence="1">Belongs to the LysR transcriptional regulatory family.</text>
</comment>
<organism evidence="8 9">
    <name type="scientific">Neomesorhizobium albiziae</name>
    <dbReference type="NCBI Taxonomy" id="335020"/>
    <lineage>
        <taxon>Bacteria</taxon>
        <taxon>Pseudomonadati</taxon>
        <taxon>Pseudomonadota</taxon>
        <taxon>Alphaproteobacteria</taxon>
        <taxon>Hyphomicrobiales</taxon>
        <taxon>Phyllobacteriaceae</taxon>
        <taxon>Neomesorhizobium</taxon>
    </lineage>
</organism>
<dbReference type="InterPro" id="IPR036390">
    <property type="entry name" value="WH_DNA-bd_sf"/>
</dbReference>
<dbReference type="PANTHER" id="PTHR30118">
    <property type="entry name" value="HTH-TYPE TRANSCRIPTIONAL REGULATOR LEUO-RELATED"/>
    <property type="match status" value="1"/>
</dbReference>
<evidence type="ECO:0000313" key="8">
    <source>
        <dbReference type="EMBL" id="SFK46093.1"/>
    </source>
</evidence>
<evidence type="ECO:0000256" key="1">
    <source>
        <dbReference type="ARBA" id="ARBA00009437"/>
    </source>
</evidence>
<dbReference type="InterPro" id="IPR050389">
    <property type="entry name" value="LysR-type_TF"/>
</dbReference>
<proteinExistence type="inferred from homology"/>
<dbReference type="Gene3D" id="3.40.190.10">
    <property type="entry name" value="Periplasmic binding protein-like II"/>
    <property type="match status" value="2"/>
</dbReference>
<reference evidence="8 9" key="1">
    <citation type="submission" date="2016-10" db="EMBL/GenBank/DDBJ databases">
        <authorList>
            <person name="Varghese N."/>
            <person name="Submissions S."/>
        </authorList>
    </citation>
    <scope>NUCLEOTIDE SEQUENCE [LARGE SCALE GENOMIC DNA]</scope>
    <source>
        <strain evidence="8 9">DSM 21822</strain>
    </source>
</reference>
<dbReference type="InterPro" id="IPR037416">
    <property type="entry name" value="NodD_PBP2"/>
</dbReference>
<keyword evidence="5" id="KW-0238">DNA-binding</keyword>
<evidence type="ECO:0000256" key="3">
    <source>
        <dbReference type="ARBA" id="ARBA00022491"/>
    </source>
</evidence>
<gene>
    <name evidence="8" type="ORF">SAMN04488498_106251</name>
</gene>
<protein>
    <submittedName>
        <fullName evidence="8">Transcriptional regulator NodD</fullName>
    </submittedName>
</protein>
<evidence type="ECO:0000256" key="5">
    <source>
        <dbReference type="ARBA" id="ARBA00023125"/>
    </source>
</evidence>
<keyword evidence="6" id="KW-0804">Transcription</keyword>
<dbReference type="SUPFAM" id="SSF53850">
    <property type="entry name" value="Periplasmic binding protein-like II"/>
    <property type="match status" value="1"/>
</dbReference>
<keyword evidence="9" id="KW-1185">Reference proteome</keyword>
<dbReference type="Gene3D" id="1.10.10.10">
    <property type="entry name" value="Winged helix-like DNA-binding domain superfamily/Winged helix DNA-binding domain"/>
    <property type="match status" value="1"/>
</dbReference>
<sequence length="350" mass="39454">MRFKGLDLNLLVVLDALLTERNLTAAARSINLSQPAMSAAVARLRDFFRDELFAMSGRERTLTPRAEALAPAVRDALLRIQCSIVSGDPFNPAQSDRRFKIIVSDFVTLVFFEKVVERVAREAPAVSFELLPLDDNPDELLRRGDVDFLILPEMFMSSAHPKVALFDETLVCVGCPTNKQLPRQLTFERYMSMRHVVARFGRTMKPSIEEWFLLEHGLKRRVEVVVQAFSMIPPMVSGTARIGTMPFRLVKHFEKSFPLQIIELPLPLPAFTEAVQWPALHNSDPASIWMREIMLQEASCMATPSESRDVSATPNLPALGSKNHQSRLRHSVKFAASLRCAKLDVVDELK</sequence>
<dbReference type="PRINTS" id="PR00039">
    <property type="entry name" value="HTHLYSR"/>
</dbReference>
<evidence type="ECO:0000256" key="2">
    <source>
        <dbReference type="ARBA" id="ARBA00022458"/>
    </source>
</evidence>
<dbReference type="AlphaFoldDB" id="A0A1I3ZQ21"/>
<dbReference type="GO" id="GO:0003700">
    <property type="term" value="F:DNA-binding transcription factor activity"/>
    <property type="evidence" value="ECO:0007669"/>
    <property type="project" value="InterPro"/>
</dbReference>
<dbReference type="InterPro" id="IPR000847">
    <property type="entry name" value="LysR_HTH_N"/>
</dbReference>
<dbReference type="SUPFAM" id="SSF46785">
    <property type="entry name" value="Winged helix' DNA-binding domain"/>
    <property type="match status" value="1"/>
</dbReference>
<dbReference type="Pfam" id="PF03466">
    <property type="entry name" value="LysR_substrate"/>
    <property type="match status" value="1"/>
</dbReference>
<dbReference type="PROSITE" id="PS50931">
    <property type="entry name" value="HTH_LYSR"/>
    <property type="match status" value="1"/>
</dbReference>
<feature type="domain" description="HTH lysR-type" evidence="7">
    <location>
        <begin position="6"/>
        <end position="63"/>
    </location>
</feature>
<keyword evidence="2" id="KW-0536">Nodulation</keyword>
<evidence type="ECO:0000256" key="6">
    <source>
        <dbReference type="ARBA" id="ARBA00023163"/>
    </source>
</evidence>
<evidence type="ECO:0000313" key="9">
    <source>
        <dbReference type="Proteomes" id="UP000323300"/>
    </source>
</evidence>
<dbReference type="GO" id="GO:0003677">
    <property type="term" value="F:DNA binding"/>
    <property type="evidence" value="ECO:0007669"/>
    <property type="project" value="UniProtKB-KW"/>
</dbReference>
<dbReference type="InterPro" id="IPR005119">
    <property type="entry name" value="LysR_subst-bd"/>
</dbReference>
<dbReference type="OrthoDB" id="8339333at2"/>
<keyword evidence="4" id="KW-0805">Transcription regulation</keyword>